<dbReference type="InterPro" id="IPR015943">
    <property type="entry name" value="WD40/YVTN_repeat-like_dom_sf"/>
</dbReference>
<reference evidence="1 2" key="1">
    <citation type="submission" date="2018-09" db="EMBL/GenBank/DDBJ databases">
        <title>Metagenome Assembled Genomes from an Advanced Water Purification Facility.</title>
        <authorList>
            <person name="Stamps B.W."/>
            <person name="Spear J.R."/>
        </authorList>
    </citation>
    <scope>NUCLEOTIDE SEQUENCE [LARGE SCALE GENOMIC DNA]</scope>
    <source>
        <strain evidence="1">Bin_63_2</strain>
    </source>
</reference>
<dbReference type="Gene3D" id="2.130.10.10">
    <property type="entry name" value="YVTN repeat-like/Quinoprotein amine dehydrogenase"/>
    <property type="match status" value="2"/>
</dbReference>
<protein>
    <recommendedName>
        <fullName evidence="3">Photosynthesis system II assembly factor Ycf48/Hcf136-like domain-containing protein</fullName>
    </recommendedName>
</protein>
<evidence type="ECO:0000313" key="1">
    <source>
        <dbReference type="EMBL" id="TXG78749.1"/>
    </source>
</evidence>
<gene>
    <name evidence="1" type="ORF">E6Q11_00425</name>
</gene>
<evidence type="ECO:0000313" key="2">
    <source>
        <dbReference type="Proteomes" id="UP000321026"/>
    </source>
</evidence>
<name>A0A5C7JBB2_9BACT</name>
<evidence type="ECO:0008006" key="3">
    <source>
        <dbReference type="Google" id="ProtNLM"/>
    </source>
</evidence>
<comment type="caution">
    <text evidence="1">The sequence shown here is derived from an EMBL/GenBank/DDBJ whole genome shotgun (WGS) entry which is preliminary data.</text>
</comment>
<dbReference type="AlphaFoldDB" id="A0A5C7JBB2"/>
<sequence>MITRTYVVGENGVVRRRDDHTGPFIDVSIPAGPFGTMRCKDVMTDPNNPDKVIVVGELKGLGASNTGIMVSTDAGVNWLQAGGDYLIKNIGWFYEVWYVDSNVIWTVSDQGNVFRSLDGGLTFQSTVKPFNGVYNFIVAVHALSDQIGIVVGNNSLSMTAADTKVALTTDGGATWTTLNGDNPLTNALSLNPVGQGTGVWISSDLQKIIVGTSYCQIISTDGGATFTTLPPEITRSGIHLTWFPSYGVPTFFRNVGGPVYQVNQSSDSGSTWLNTRTGVFESMFGAHFYAANMGYYVIGNETFQTTDGAVTGTSVDVVPGIDLFEAVWTGVPVVHNCYLAVDCNNPQNTQVVIFENKLYEPNPDLIYVFDVNPDLCWHVQLTPCQDNNDDQQPDAIVVNPVATFVDCQSCLGTCYELRDCSTGALYTVNADLSQYIYKVIQVQVPAGDSFETRCFTVNPVMCPANPDVLQFTIVDCFDNCVDCSPVPPEPVPPLVIRDRSVKPGWSTKGCPPEYVEKVSCKFAEAMYQEAMSVRYGIQFCCETDAEKWTIKKELLDLKALYDPEACIPTNSPGLCCPPCNLTAVIEFPCEPARYLIASITIP</sequence>
<dbReference type="Proteomes" id="UP000321026">
    <property type="component" value="Unassembled WGS sequence"/>
</dbReference>
<dbReference type="SUPFAM" id="SSF110296">
    <property type="entry name" value="Oligoxyloglucan reducing end-specific cellobiohydrolase"/>
    <property type="match status" value="1"/>
</dbReference>
<organism evidence="1 2">
    <name type="scientific">Candidatus Dojkabacteria bacterium</name>
    <dbReference type="NCBI Taxonomy" id="2099670"/>
    <lineage>
        <taxon>Bacteria</taxon>
        <taxon>Candidatus Dojkabacteria</taxon>
    </lineage>
</organism>
<dbReference type="EMBL" id="SSDS01000007">
    <property type="protein sequence ID" value="TXG78749.1"/>
    <property type="molecule type" value="Genomic_DNA"/>
</dbReference>
<accession>A0A5C7JBB2</accession>
<proteinExistence type="predicted"/>